<dbReference type="SUPFAM" id="SSF117281">
    <property type="entry name" value="Kelch motif"/>
    <property type="match status" value="1"/>
</dbReference>
<sequence>MKKGPGSPITAGALTKEEASSSTLYIMGAFKCSRMLRGNNVIFNYNLKGNKWSVLTKFPTPRHDARMIATNRALYGICK</sequence>
<dbReference type="EMBL" id="BMAO01009251">
    <property type="protein sequence ID" value="GFR29643.1"/>
    <property type="molecule type" value="Genomic_DNA"/>
</dbReference>
<proteinExistence type="predicted"/>
<dbReference type="InterPro" id="IPR015915">
    <property type="entry name" value="Kelch-typ_b-propeller"/>
</dbReference>
<comment type="caution">
    <text evidence="1">The sequence shown here is derived from an EMBL/GenBank/DDBJ whole genome shotgun (WGS) entry which is preliminary data.</text>
</comment>
<dbReference type="Proteomes" id="UP000887116">
    <property type="component" value="Unassembled WGS sequence"/>
</dbReference>
<protein>
    <submittedName>
        <fullName evidence="1">Uncharacterized protein</fullName>
    </submittedName>
</protein>
<organism evidence="1 2">
    <name type="scientific">Trichonephila clavata</name>
    <name type="common">Joro spider</name>
    <name type="synonym">Nephila clavata</name>
    <dbReference type="NCBI Taxonomy" id="2740835"/>
    <lineage>
        <taxon>Eukaryota</taxon>
        <taxon>Metazoa</taxon>
        <taxon>Ecdysozoa</taxon>
        <taxon>Arthropoda</taxon>
        <taxon>Chelicerata</taxon>
        <taxon>Arachnida</taxon>
        <taxon>Araneae</taxon>
        <taxon>Araneomorphae</taxon>
        <taxon>Entelegynae</taxon>
        <taxon>Araneoidea</taxon>
        <taxon>Nephilidae</taxon>
        <taxon>Trichonephila</taxon>
    </lineage>
</organism>
<dbReference type="Gene3D" id="2.120.10.80">
    <property type="entry name" value="Kelch-type beta propeller"/>
    <property type="match status" value="1"/>
</dbReference>
<dbReference type="AlphaFoldDB" id="A0A8X6HU26"/>
<evidence type="ECO:0000313" key="1">
    <source>
        <dbReference type="EMBL" id="GFR29643.1"/>
    </source>
</evidence>
<name>A0A8X6HU26_TRICU</name>
<reference evidence="1" key="1">
    <citation type="submission" date="2020-07" db="EMBL/GenBank/DDBJ databases">
        <title>Multicomponent nature underlies the extraordinary mechanical properties of spider dragline silk.</title>
        <authorList>
            <person name="Kono N."/>
            <person name="Nakamura H."/>
            <person name="Mori M."/>
            <person name="Yoshida Y."/>
            <person name="Ohtoshi R."/>
            <person name="Malay A.D."/>
            <person name="Moran D.A.P."/>
            <person name="Tomita M."/>
            <person name="Numata K."/>
            <person name="Arakawa K."/>
        </authorList>
    </citation>
    <scope>NUCLEOTIDE SEQUENCE</scope>
</reference>
<accession>A0A8X6HU26</accession>
<gene>
    <name evidence="1" type="ORF">TNCT_90271</name>
</gene>
<keyword evidence="2" id="KW-1185">Reference proteome</keyword>
<evidence type="ECO:0000313" key="2">
    <source>
        <dbReference type="Proteomes" id="UP000887116"/>
    </source>
</evidence>